<dbReference type="Proteomes" id="UP000887564">
    <property type="component" value="Unplaced"/>
</dbReference>
<evidence type="ECO:0000313" key="3">
    <source>
        <dbReference type="WBParaSite" id="PEQ_0000094401-mRNA-1"/>
    </source>
</evidence>
<evidence type="ECO:0000259" key="1">
    <source>
        <dbReference type="PROSITE" id="PS50055"/>
    </source>
</evidence>
<dbReference type="InterPro" id="IPR000242">
    <property type="entry name" value="PTP_cat"/>
</dbReference>
<organism evidence="2 3">
    <name type="scientific">Parascaris equorum</name>
    <name type="common">Equine roundworm</name>
    <dbReference type="NCBI Taxonomy" id="6256"/>
    <lineage>
        <taxon>Eukaryota</taxon>
        <taxon>Metazoa</taxon>
        <taxon>Ecdysozoa</taxon>
        <taxon>Nematoda</taxon>
        <taxon>Chromadorea</taxon>
        <taxon>Rhabditida</taxon>
        <taxon>Spirurina</taxon>
        <taxon>Ascaridomorpha</taxon>
        <taxon>Ascaridoidea</taxon>
        <taxon>Ascarididae</taxon>
        <taxon>Parascaris</taxon>
    </lineage>
</organism>
<dbReference type="WBParaSite" id="PEQ_0000094401-mRNA-1">
    <property type="protein sequence ID" value="PEQ_0000094401-mRNA-1"/>
    <property type="gene ID" value="PEQ_0000094401"/>
</dbReference>
<sequence>MRFVVFDWKDFIYNGYIYVSRLFQCFEYWPQKAGTSVRFDDITVKTVVIKTMKLHSECSGKITIRISGLAIMVNDVFAQAVDHFQWVDWPDRRVPPADLTPICLLNYIRKSRLIRKHF</sequence>
<dbReference type="SUPFAM" id="SSF52799">
    <property type="entry name" value="(Phosphotyrosine protein) phosphatases II"/>
    <property type="match status" value="1"/>
</dbReference>
<dbReference type="PROSITE" id="PS50055">
    <property type="entry name" value="TYR_PHOSPHATASE_PTP"/>
    <property type="match status" value="1"/>
</dbReference>
<keyword evidence="2" id="KW-1185">Reference proteome</keyword>
<dbReference type="PANTHER" id="PTHR46163">
    <property type="entry name" value="TYROSINE-PROTEIN PHOSPHATASE-RELATED"/>
    <property type="match status" value="1"/>
</dbReference>
<proteinExistence type="predicted"/>
<protein>
    <submittedName>
        <fullName evidence="3">Tyrosine-protein phosphatase domain-containing protein</fullName>
    </submittedName>
</protein>
<dbReference type="Gene3D" id="3.90.190.10">
    <property type="entry name" value="Protein tyrosine phosphatase superfamily"/>
    <property type="match status" value="1"/>
</dbReference>
<feature type="domain" description="Tyrosine-protein phosphatase" evidence="1">
    <location>
        <begin position="1"/>
        <end position="118"/>
    </location>
</feature>
<dbReference type="AlphaFoldDB" id="A0A914R2W2"/>
<dbReference type="InterPro" id="IPR052782">
    <property type="entry name" value="Oocyte-zygote_transition_reg"/>
</dbReference>
<dbReference type="InterPro" id="IPR029021">
    <property type="entry name" value="Prot-tyrosine_phosphatase-like"/>
</dbReference>
<dbReference type="GO" id="GO:0004725">
    <property type="term" value="F:protein tyrosine phosphatase activity"/>
    <property type="evidence" value="ECO:0007669"/>
    <property type="project" value="InterPro"/>
</dbReference>
<evidence type="ECO:0000313" key="2">
    <source>
        <dbReference type="Proteomes" id="UP000887564"/>
    </source>
</evidence>
<accession>A0A914R2W2</accession>
<dbReference type="PANTHER" id="PTHR46163:SF5">
    <property type="entry name" value="TYROSINE-PROTEIN PHOSPHATASE"/>
    <property type="match status" value="1"/>
</dbReference>
<name>A0A914R2W2_PAREQ</name>
<dbReference type="Pfam" id="PF00102">
    <property type="entry name" value="Y_phosphatase"/>
    <property type="match status" value="1"/>
</dbReference>
<reference evidence="3" key="1">
    <citation type="submission" date="2022-11" db="UniProtKB">
        <authorList>
            <consortium name="WormBaseParasite"/>
        </authorList>
    </citation>
    <scope>IDENTIFICATION</scope>
</reference>